<dbReference type="AlphaFoldDB" id="A0A0D2D7W0"/>
<evidence type="ECO:0000256" key="2">
    <source>
        <dbReference type="SAM" id="SignalP"/>
    </source>
</evidence>
<accession>A0A0D2D7W0</accession>
<dbReference type="EMBL" id="KN847341">
    <property type="protein sequence ID" value="KIW38470.1"/>
    <property type="molecule type" value="Genomic_DNA"/>
</dbReference>
<evidence type="ECO:0000256" key="1">
    <source>
        <dbReference type="SAM" id="MobiDB-lite"/>
    </source>
</evidence>
<sequence>MMATLLLLGLCLTSLSVGADVNLTSSGCVDPSGLQSCQKKANDQTTSCINQAKRDSSQEELLACSCADYINNYNCYAEFCWNRVWECEYQEYIISYMNNCATAKLPVPYFPAPDDATDACSCNLGKVHMAVVDAIQETATCSNNANSGDASSNVQQIQGCNCCEISGALSSIFEICPNTDPTLVGLSRISDLETELNTPFSSCGQYLETYDCISSLSYSLDGVSTYLKPSDPLQTGTETLSNGPGTVTTPASGQVFSYTNGGDGVVYTITAATGAAEVAATTHGTGSAQSGTDSTASAAKSTGTAKSSEAPVLAKRTSWALAMACSALVAVLL</sequence>
<evidence type="ECO:0008006" key="5">
    <source>
        <dbReference type="Google" id="ProtNLM"/>
    </source>
</evidence>
<protein>
    <recommendedName>
        <fullName evidence="5">Extracellular membrane protein CFEM domain-containing protein</fullName>
    </recommendedName>
</protein>
<feature type="region of interest" description="Disordered" evidence="1">
    <location>
        <begin position="283"/>
        <end position="303"/>
    </location>
</feature>
<keyword evidence="2" id="KW-0732">Signal</keyword>
<reference evidence="3 4" key="1">
    <citation type="submission" date="2015-01" db="EMBL/GenBank/DDBJ databases">
        <title>The Genome Sequence of Exophiala oligosperma CBS72588.</title>
        <authorList>
            <consortium name="The Broad Institute Genomics Platform"/>
            <person name="Cuomo C."/>
            <person name="de Hoog S."/>
            <person name="Gorbushina A."/>
            <person name="Stielow B."/>
            <person name="Teixiera M."/>
            <person name="Abouelleil A."/>
            <person name="Chapman S.B."/>
            <person name="Priest M."/>
            <person name="Young S.K."/>
            <person name="Wortman J."/>
            <person name="Nusbaum C."/>
            <person name="Birren B."/>
        </authorList>
    </citation>
    <scope>NUCLEOTIDE SEQUENCE [LARGE SCALE GENOMIC DNA]</scope>
    <source>
        <strain evidence="3 4">CBS 72588</strain>
    </source>
</reference>
<dbReference type="VEuPathDB" id="FungiDB:PV06_09430"/>
<dbReference type="Proteomes" id="UP000053342">
    <property type="component" value="Unassembled WGS sequence"/>
</dbReference>
<dbReference type="GeneID" id="27361504"/>
<dbReference type="HOGENOM" id="CLU_053555_1_0_1"/>
<gene>
    <name evidence="3" type="ORF">PV06_09430</name>
</gene>
<proteinExistence type="predicted"/>
<feature type="signal peptide" evidence="2">
    <location>
        <begin position="1"/>
        <end position="18"/>
    </location>
</feature>
<evidence type="ECO:0000313" key="4">
    <source>
        <dbReference type="Proteomes" id="UP000053342"/>
    </source>
</evidence>
<name>A0A0D2D7W0_9EURO</name>
<feature type="chain" id="PRO_5002251241" description="Extracellular membrane protein CFEM domain-containing protein" evidence="2">
    <location>
        <begin position="19"/>
        <end position="333"/>
    </location>
</feature>
<evidence type="ECO:0000313" key="3">
    <source>
        <dbReference type="EMBL" id="KIW38470.1"/>
    </source>
</evidence>
<organism evidence="3 4">
    <name type="scientific">Exophiala oligosperma</name>
    <dbReference type="NCBI Taxonomy" id="215243"/>
    <lineage>
        <taxon>Eukaryota</taxon>
        <taxon>Fungi</taxon>
        <taxon>Dikarya</taxon>
        <taxon>Ascomycota</taxon>
        <taxon>Pezizomycotina</taxon>
        <taxon>Eurotiomycetes</taxon>
        <taxon>Chaetothyriomycetidae</taxon>
        <taxon>Chaetothyriales</taxon>
        <taxon>Herpotrichiellaceae</taxon>
        <taxon>Exophiala</taxon>
    </lineage>
</organism>
<dbReference type="RefSeq" id="XP_016258686.1">
    <property type="nucleotide sequence ID" value="XM_016410879.1"/>
</dbReference>
<keyword evidence="4" id="KW-1185">Reference proteome</keyword>
<dbReference type="OrthoDB" id="3538998at2759"/>